<dbReference type="Proteomes" id="UP000199592">
    <property type="component" value="Unassembled WGS sequence"/>
</dbReference>
<protein>
    <submittedName>
        <fullName evidence="3">2TM domain-containing protein</fullName>
    </submittedName>
</protein>
<proteinExistence type="predicted"/>
<dbReference type="STRING" id="1073328.SAMN05216294_2051"/>
<keyword evidence="1" id="KW-1133">Transmembrane helix</keyword>
<keyword evidence="1" id="KW-0812">Transmembrane</keyword>
<evidence type="ECO:0000313" key="3">
    <source>
        <dbReference type="EMBL" id="SDW19976.1"/>
    </source>
</evidence>
<dbReference type="EMBL" id="FNMY01000001">
    <property type="protein sequence ID" value="SDW19976.1"/>
    <property type="molecule type" value="Genomic_DNA"/>
</dbReference>
<organism evidence="3 4">
    <name type="scientific">Flagellimonas zhangzhouensis</name>
    <dbReference type="NCBI Taxonomy" id="1073328"/>
    <lineage>
        <taxon>Bacteria</taxon>
        <taxon>Pseudomonadati</taxon>
        <taxon>Bacteroidota</taxon>
        <taxon>Flavobacteriia</taxon>
        <taxon>Flavobacteriales</taxon>
        <taxon>Flavobacteriaceae</taxon>
        <taxon>Flagellimonas</taxon>
    </lineage>
</organism>
<evidence type="ECO:0000256" key="1">
    <source>
        <dbReference type="SAM" id="Phobius"/>
    </source>
</evidence>
<name>A0A1H2RKH7_9FLAO</name>
<accession>A0A1H2RKH7</accession>
<evidence type="ECO:0000259" key="2">
    <source>
        <dbReference type="Pfam" id="PF13239"/>
    </source>
</evidence>
<keyword evidence="4" id="KW-1185">Reference proteome</keyword>
<reference evidence="4" key="1">
    <citation type="submission" date="2016-10" db="EMBL/GenBank/DDBJ databases">
        <authorList>
            <person name="Varghese N."/>
            <person name="Submissions S."/>
        </authorList>
    </citation>
    <scope>NUCLEOTIDE SEQUENCE [LARGE SCALE GENOMIC DNA]</scope>
    <source>
        <strain evidence="4">DSM 25030</strain>
    </source>
</reference>
<keyword evidence="1" id="KW-0472">Membrane</keyword>
<dbReference type="Pfam" id="PF13239">
    <property type="entry name" value="2TM"/>
    <property type="match status" value="1"/>
</dbReference>
<dbReference type="AlphaFoldDB" id="A0A1H2RKH7"/>
<sequence>MNTKNKNLEAAKKRVKELQGYYRHILIFVLVNGFLLLLQSGVLFKVLPDWFPTETYYYDWVNSNILFWGLILVVHTLLVFRHKFPFLKKWEERQIQKYMQEDEEKWR</sequence>
<dbReference type="RefSeq" id="WP_090295049.1">
    <property type="nucleotide sequence ID" value="NZ_FNKI01000002.1"/>
</dbReference>
<gene>
    <name evidence="3" type="ORF">SAMN04487892_0699</name>
</gene>
<dbReference type="InterPro" id="IPR025698">
    <property type="entry name" value="2TM_dom"/>
</dbReference>
<evidence type="ECO:0000313" key="4">
    <source>
        <dbReference type="Proteomes" id="UP000199592"/>
    </source>
</evidence>
<feature type="domain" description="2TM" evidence="2">
    <location>
        <begin position="10"/>
        <end position="100"/>
    </location>
</feature>
<feature type="transmembrane region" description="Helical" evidence="1">
    <location>
        <begin position="21"/>
        <end position="40"/>
    </location>
</feature>
<dbReference type="OrthoDB" id="1495672at2"/>
<feature type="transmembrane region" description="Helical" evidence="1">
    <location>
        <begin position="60"/>
        <end position="80"/>
    </location>
</feature>